<feature type="region of interest" description="Disordered" evidence="1">
    <location>
        <begin position="140"/>
        <end position="188"/>
    </location>
</feature>
<feature type="transmembrane region" description="Helical" evidence="2">
    <location>
        <begin position="242"/>
        <end position="265"/>
    </location>
</feature>
<reference evidence="4 5" key="1">
    <citation type="submission" date="2024-07" db="EMBL/GenBank/DDBJ databases">
        <title>Section-level genome sequencing and comparative genomics of Aspergillus sections Usti and Cavernicolus.</title>
        <authorList>
            <consortium name="Lawrence Berkeley National Laboratory"/>
            <person name="Nybo J.L."/>
            <person name="Vesth T.C."/>
            <person name="Theobald S."/>
            <person name="Frisvad J.C."/>
            <person name="Larsen T.O."/>
            <person name="Kjaerboelling I."/>
            <person name="Rothschild-Mancinelli K."/>
            <person name="Lyhne E.K."/>
            <person name="Kogle M.E."/>
            <person name="Barry K."/>
            <person name="Clum A."/>
            <person name="Na H."/>
            <person name="Ledsgaard L."/>
            <person name="Lin J."/>
            <person name="Lipzen A."/>
            <person name="Kuo A."/>
            <person name="Riley R."/>
            <person name="Mondo S."/>
            <person name="LaButti K."/>
            <person name="Haridas S."/>
            <person name="Pangalinan J."/>
            <person name="Salamov A.A."/>
            <person name="Simmons B.A."/>
            <person name="Magnuson J.K."/>
            <person name="Chen J."/>
            <person name="Drula E."/>
            <person name="Henrissat B."/>
            <person name="Wiebenga A."/>
            <person name="Lubbers R.J."/>
            <person name="Gomes A.C."/>
            <person name="Makela M.R."/>
            <person name="Stajich J."/>
            <person name="Grigoriev I.V."/>
            <person name="Mortensen U.H."/>
            <person name="De vries R.P."/>
            <person name="Baker S.E."/>
            <person name="Andersen M.R."/>
        </authorList>
    </citation>
    <scope>NUCLEOTIDE SEQUENCE [LARGE SCALE GENOMIC DNA]</scope>
    <source>
        <strain evidence="4 5">CBS 600.67</strain>
    </source>
</reference>
<feature type="compositionally biased region" description="Low complexity" evidence="1">
    <location>
        <begin position="413"/>
        <end position="422"/>
    </location>
</feature>
<sequence>MARSHTRHVSVRHSILMLLTILTANASQNHGLHVHKRADTCSGSSHQCSGTGLPDNFCCSSSSTCVTVDSGSSVICCPEGQDCTYIEPITCDVTKQDASLHSDNVIKTTRLDDELPTCGNSCCPFGYTCQGAFCAMDDSSSTSTRSETTSSTSTTTSTSTESPTESTESTEPTESAESSTTTTAETTLDLALPTAGTLSTTSMGPSGTIVTVSTPTLSQYSAASENNIDTAESTCPAYPTNAILAGFFPGCIFGAVAALLLTVCIRRQQRNNRPPAEKVANNTYRKSTGTLMGISDPIASDESSFRTDFLLHTNPKRQSEGARSVLSRSRSRVKSLFGAAPKPNAQPEDIPAVPRLPVTPPRQRQPSLESIRVYTPPGAFTHTKTSPPSHAPYPNYRPNTTLTEILDSAQAAMRAQSSAAGSIRNTNSTAASGTNGGRWLIPPPPQKSAMRKPLPS</sequence>
<gene>
    <name evidence="4" type="ORF">BDW59DRAFT_73045</name>
</gene>
<evidence type="ECO:0000256" key="1">
    <source>
        <dbReference type="SAM" id="MobiDB-lite"/>
    </source>
</evidence>
<protein>
    <recommendedName>
        <fullName evidence="6">GPI transamidase component PIG-S</fullName>
    </recommendedName>
</protein>
<keyword evidence="2" id="KW-0472">Membrane</keyword>
<keyword evidence="3" id="KW-0732">Signal</keyword>
<keyword evidence="2" id="KW-1133">Transmembrane helix</keyword>
<keyword evidence="5" id="KW-1185">Reference proteome</keyword>
<evidence type="ECO:0000256" key="3">
    <source>
        <dbReference type="SAM" id="SignalP"/>
    </source>
</evidence>
<feature type="signal peptide" evidence="3">
    <location>
        <begin position="1"/>
        <end position="26"/>
    </location>
</feature>
<evidence type="ECO:0008006" key="6">
    <source>
        <dbReference type="Google" id="ProtNLM"/>
    </source>
</evidence>
<evidence type="ECO:0000256" key="2">
    <source>
        <dbReference type="SAM" id="Phobius"/>
    </source>
</evidence>
<feature type="region of interest" description="Disordered" evidence="1">
    <location>
        <begin position="338"/>
        <end position="398"/>
    </location>
</feature>
<proteinExistence type="predicted"/>
<evidence type="ECO:0000313" key="5">
    <source>
        <dbReference type="Proteomes" id="UP001610335"/>
    </source>
</evidence>
<feature type="region of interest" description="Disordered" evidence="1">
    <location>
        <begin position="413"/>
        <end position="456"/>
    </location>
</feature>
<name>A0ABR4ICL4_9EURO</name>
<accession>A0ABR4ICL4</accession>
<dbReference type="Proteomes" id="UP001610335">
    <property type="component" value="Unassembled WGS sequence"/>
</dbReference>
<feature type="chain" id="PRO_5046618248" description="GPI transamidase component PIG-S" evidence="3">
    <location>
        <begin position="27"/>
        <end position="456"/>
    </location>
</feature>
<comment type="caution">
    <text evidence="4">The sequence shown here is derived from an EMBL/GenBank/DDBJ whole genome shotgun (WGS) entry which is preliminary data.</text>
</comment>
<feature type="compositionally biased region" description="Polar residues" evidence="1">
    <location>
        <begin position="423"/>
        <end position="433"/>
    </location>
</feature>
<evidence type="ECO:0000313" key="4">
    <source>
        <dbReference type="EMBL" id="KAL2825468.1"/>
    </source>
</evidence>
<keyword evidence="2" id="KW-0812">Transmembrane</keyword>
<dbReference type="EMBL" id="JBFXLS010000036">
    <property type="protein sequence ID" value="KAL2825468.1"/>
    <property type="molecule type" value="Genomic_DNA"/>
</dbReference>
<organism evidence="4 5">
    <name type="scientific">Aspergillus cavernicola</name>
    <dbReference type="NCBI Taxonomy" id="176166"/>
    <lineage>
        <taxon>Eukaryota</taxon>
        <taxon>Fungi</taxon>
        <taxon>Dikarya</taxon>
        <taxon>Ascomycota</taxon>
        <taxon>Pezizomycotina</taxon>
        <taxon>Eurotiomycetes</taxon>
        <taxon>Eurotiomycetidae</taxon>
        <taxon>Eurotiales</taxon>
        <taxon>Aspergillaceae</taxon>
        <taxon>Aspergillus</taxon>
        <taxon>Aspergillus subgen. Nidulantes</taxon>
    </lineage>
</organism>
<feature type="compositionally biased region" description="Low complexity" evidence="1">
    <location>
        <begin position="140"/>
        <end position="187"/>
    </location>
</feature>